<accession>A0A2T3G1T3</accession>
<keyword evidence="1" id="KW-0597">Phosphoprotein</keyword>
<dbReference type="GO" id="GO:0000156">
    <property type="term" value="F:phosphorelay response regulator activity"/>
    <property type="evidence" value="ECO:0007669"/>
    <property type="project" value="InterPro"/>
</dbReference>
<dbReference type="CDD" id="cd00156">
    <property type="entry name" value="REC"/>
    <property type="match status" value="1"/>
</dbReference>
<comment type="caution">
    <text evidence="3">The sequence shown here is derived from an EMBL/GenBank/DDBJ whole genome shotgun (WGS) entry which is preliminary data.</text>
</comment>
<dbReference type="AlphaFoldDB" id="A0A2T3G1T3"/>
<dbReference type="Proteomes" id="UP000240974">
    <property type="component" value="Unassembled WGS sequence"/>
</dbReference>
<dbReference type="GO" id="GO:0003677">
    <property type="term" value="F:DNA binding"/>
    <property type="evidence" value="ECO:0007669"/>
    <property type="project" value="InterPro"/>
</dbReference>
<dbReference type="InterPro" id="IPR046947">
    <property type="entry name" value="LytR-like"/>
</dbReference>
<dbReference type="SMART" id="SM00448">
    <property type="entry name" value="REC"/>
    <property type="match status" value="1"/>
</dbReference>
<dbReference type="Gene3D" id="2.40.50.1020">
    <property type="entry name" value="LytTr DNA-binding domain"/>
    <property type="match status" value="1"/>
</dbReference>
<feature type="domain" description="Response regulatory" evidence="2">
    <location>
        <begin position="2"/>
        <end position="113"/>
    </location>
</feature>
<dbReference type="InterPro" id="IPR001789">
    <property type="entry name" value="Sig_transdc_resp-reg_receiver"/>
</dbReference>
<dbReference type="Pfam" id="PF04397">
    <property type="entry name" value="LytTR"/>
    <property type="match status" value="1"/>
</dbReference>
<protein>
    <recommendedName>
        <fullName evidence="2">Response regulatory domain-containing protein</fullName>
    </recommendedName>
</protein>
<dbReference type="SMART" id="SM00850">
    <property type="entry name" value="LytTR"/>
    <property type="match status" value="1"/>
</dbReference>
<dbReference type="SUPFAM" id="SSF52172">
    <property type="entry name" value="CheY-like"/>
    <property type="match status" value="1"/>
</dbReference>
<dbReference type="Pfam" id="PF00072">
    <property type="entry name" value="Response_reg"/>
    <property type="match status" value="1"/>
</dbReference>
<dbReference type="InterPro" id="IPR007492">
    <property type="entry name" value="LytTR_DNA-bd_dom"/>
</dbReference>
<dbReference type="Gene3D" id="3.40.50.2300">
    <property type="match status" value="1"/>
</dbReference>
<reference evidence="3 4" key="1">
    <citation type="journal article" date="2019" name="Int. J. Syst. Evol. Microbiol.">
        <title>Faecalibacillus intestinalis gen. nov., sp. nov. and Faecalibacillus faecis sp. nov., isolated from human faeces.</title>
        <authorList>
            <person name="Seo B."/>
            <person name="Jeon K."/>
            <person name="Baek I."/>
            <person name="Lee Y.M."/>
            <person name="Baek K."/>
            <person name="Ko G."/>
        </authorList>
    </citation>
    <scope>NUCLEOTIDE SEQUENCE [LARGE SCALE GENOMIC DNA]</scope>
    <source>
        <strain evidence="3 4">SNUG30099</strain>
    </source>
</reference>
<evidence type="ECO:0000256" key="1">
    <source>
        <dbReference type="PROSITE-ProRule" id="PRU00169"/>
    </source>
</evidence>
<organism evidence="3 4">
    <name type="scientific">Faecalibacillus intestinalis</name>
    <dbReference type="NCBI Taxonomy" id="1982626"/>
    <lineage>
        <taxon>Bacteria</taxon>
        <taxon>Bacillati</taxon>
        <taxon>Bacillota</taxon>
        <taxon>Erysipelotrichia</taxon>
        <taxon>Erysipelotrichales</taxon>
        <taxon>Coprobacillaceae</taxon>
        <taxon>Faecalibacillus</taxon>
    </lineage>
</organism>
<dbReference type="PANTHER" id="PTHR37299:SF1">
    <property type="entry name" value="STAGE 0 SPORULATION PROTEIN A HOMOLOG"/>
    <property type="match status" value="1"/>
</dbReference>
<name>A0A2T3G1T3_9FIRM</name>
<dbReference type="InterPro" id="IPR011006">
    <property type="entry name" value="CheY-like_superfamily"/>
</dbReference>
<dbReference type="PANTHER" id="PTHR37299">
    <property type="entry name" value="TRANSCRIPTIONAL REGULATOR-RELATED"/>
    <property type="match status" value="1"/>
</dbReference>
<sequence>MKIGIIDDDLVFSNILKKQIENSNYFCENDIDIYNDDFQTIDIENYDFLFIDIILAQDDGISLAKKVNNKTTKIIFISNNEALVYDCFDMHLYFFIRKAFYEDDFKRLLTKIEKDEAESNKQYLVDEKNNQYIRYVDICYIQSHRNICTFFTIDHEYQQYITLKRCAETLCKNIAFYKINSYTIINFKYVTKINSQSVTLSNKQTFNVSRQSKDIVEKYHAYRRYLQ</sequence>
<proteinExistence type="predicted"/>
<dbReference type="PROSITE" id="PS50110">
    <property type="entry name" value="RESPONSE_REGULATORY"/>
    <property type="match status" value="1"/>
</dbReference>
<evidence type="ECO:0000259" key="2">
    <source>
        <dbReference type="PROSITE" id="PS50110"/>
    </source>
</evidence>
<evidence type="ECO:0000313" key="3">
    <source>
        <dbReference type="EMBL" id="PST41489.1"/>
    </source>
</evidence>
<keyword evidence="4" id="KW-1185">Reference proteome</keyword>
<feature type="modified residue" description="4-aspartylphosphate" evidence="1">
    <location>
        <position position="52"/>
    </location>
</feature>
<dbReference type="EMBL" id="PYLQ01000007">
    <property type="protein sequence ID" value="PST41489.1"/>
    <property type="molecule type" value="Genomic_DNA"/>
</dbReference>
<dbReference type="RefSeq" id="WP_107029748.1">
    <property type="nucleotide sequence ID" value="NZ_PYLQ01000007.1"/>
</dbReference>
<evidence type="ECO:0000313" key="4">
    <source>
        <dbReference type="Proteomes" id="UP000240974"/>
    </source>
</evidence>
<gene>
    <name evidence="3" type="ORF">C7U54_06665</name>
</gene>